<feature type="short sequence motif" description="'KMSKS' region" evidence="8">
    <location>
        <begin position="304"/>
        <end position="308"/>
    </location>
</feature>
<dbReference type="Gene3D" id="1.10.8.70">
    <property type="entry name" value="Glutamate-tRNA synthetase, class I, anticodon-binding domain 1"/>
    <property type="match status" value="1"/>
</dbReference>
<comment type="catalytic activity">
    <reaction evidence="8">
        <text>tRNA(Glu) + L-glutamate + ATP = L-glutamyl-tRNA(Glu) + AMP + diphosphate</text>
        <dbReference type="Rhea" id="RHEA:23540"/>
        <dbReference type="Rhea" id="RHEA-COMP:9663"/>
        <dbReference type="Rhea" id="RHEA-COMP:9680"/>
        <dbReference type="ChEBI" id="CHEBI:29985"/>
        <dbReference type="ChEBI" id="CHEBI:30616"/>
        <dbReference type="ChEBI" id="CHEBI:33019"/>
        <dbReference type="ChEBI" id="CHEBI:78442"/>
        <dbReference type="ChEBI" id="CHEBI:78520"/>
        <dbReference type="ChEBI" id="CHEBI:456215"/>
        <dbReference type="EC" id="6.1.1.17"/>
    </reaction>
</comment>
<sequence>MLATAAAGPGTPARLARSSAAAHEQGELGTTVRNGLTTITAMTSAENVRVRFCPSPTGTPHVGLARTALFNFAQARHVGGTFVFRIEDTDAARDSQESYDAILDALRWLGLEWDEGPEVGGPYGPYRQSERKQIHRDVVARLLEAGEAYEAYSTNEEVEARHKAAGRDPKLGYDNFDRDLTDAQRAEFRAQGRKPVIRLRMPDEDLTWDDLVRGTTTIKAGTVPDFALTRAARGDDEIGDPLYTLVNPVDDAMMKITHVLRGEDLLPSTPRQIALYRALMRLGVADRVPEFGHLPFVMGEGNKKLSKRDPESSLFHHRDRGFIPEGLLNYLALLGWGISADHDIFTLDEMVEAFDVRNVNSNPARFDQKKADSINAEHIRRLDSADFADRLQKFLIDGGRLSGPVDAGRWAVIADLVQTRIQVLGDAWDLIKFLFVSDDDFTYDEKSVKKNLGGEATGVLDAAIAACEAVDLWETAALESALKEALVDGLELKPRKAFGPVRVGVTGAAVSPPLYESMELLGREKSLARLRQARELSASL</sequence>
<keyword evidence="3 8" id="KW-0436">Ligase</keyword>
<protein>
    <recommendedName>
        <fullName evidence="8">Glutamate--tRNA ligase</fullName>
        <ecNumber evidence="8">6.1.1.17</ecNumber>
    </recommendedName>
    <alternativeName>
        <fullName evidence="8">Glutamyl-tRNA synthetase</fullName>
        <shortName evidence="8">GluRS</shortName>
    </alternativeName>
</protein>
<evidence type="ECO:0000256" key="9">
    <source>
        <dbReference type="SAM" id="MobiDB-lite"/>
    </source>
</evidence>
<dbReference type="Gene3D" id="3.40.50.620">
    <property type="entry name" value="HUPs"/>
    <property type="match status" value="1"/>
</dbReference>
<dbReference type="InterPro" id="IPR014729">
    <property type="entry name" value="Rossmann-like_a/b/a_fold"/>
</dbReference>
<comment type="caution">
    <text evidence="8">Lacks conserved residue(s) required for the propagation of feature annotation.</text>
</comment>
<dbReference type="NCBIfam" id="TIGR00464">
    <property type="entry name" value="gltX_bact"/>
    <property type="match status" value="1"/>
</dbReference>
<evidence type="ECO:0000259" key="11">
    <source>
        <dbReference type="Pfam" id="PF19269"/>
    </source>
</evidence>
<dbReference type="PANTHER" id="PTHR43311">
    <property type="entry name" value="GLUTAMATE--TRNA LIGASE"/>
    <property type="match status" value="1"/>
</dbReference>
<dbReference type="CDD" id="cd00808">
    <property type="entry name" value="GluRS_core"/>
    <property type="match status" value="1"/>
</dbReference>
<dbReference type="EC" id="6.1.1.17" evidence="8"/>
<feature type="domain" description="Glutamyl/glutaminyl-tRNA synthetase class Ib catalytic" evidence="10">
    <location>
        <begin position="47"/>
        <end position="370"/>
    </location>
</feature>
<dbReference type="InterPro" id="IPR049940">
    <property type="entry name" value="GluQ/Sye"/>
</dbReference>
<evidence type="ECO:0000256" key="2">
    <source>
        <dbReference type="ARBA" id="ARBA00022490"/>
    </source>
</evidence>
<dbReference type="InterPro" id="IPR020751">
    <property type="entry name" value="aa-tRNA-synth_I_codon-bd_sub2"/>
</dbReference>
<dbReference type="InterPro" id="IPR000924">
    <property type="entry name" value="Glu/Gln-tRNA-synth"/>
</dbReference>
<keyword evidence="4 8" id="KW-0547">Nucleotide-binding</keyword>
<dbReference type="InterPro" id="IPR020058">
    <property type="entry name" value="Glu/Gln-tRNA-synth_Ib_cat-dom"/>
</dbReference>
<dbReference type="SUPFAM" id="SSF48163">
    <property type="entry name" value="An anticodon-binding domain of class I aminoacyl-tRNA synthetases"/>
    <property type="match status" value="1"/>
</dbReference>
<dbReference type="Gene3D" id="3.90.800.10">
    <property type="entry name" value="Glutamyl-tRNA Synthetase, Domain 3"/>
    <property type="match status" value="1"/>
</dbReference>
<evidence type="ECO:0000256" key="1">
    <source>
        <dbReference type="ARBA" id="ARBA00007894"/>
    </source>
</evidence>
<comment type="function">
    <text evidence="8">Catalyzes the attachment of glutamate to tRNA(Glu) in a two-step reaction: glutamate is first activated by ATP to form Glu-AMP and then transferred to the acceptor end of tRNA(Glu).</text>
</comment>
<dbReference type="Proteomes" id="UP001501170">
    <property type="component" value="Unassembled WGS sequence"/>
</dbReference>
<keyword evidence="7 8" id="KW-0030">Aminoacyl-tRNA synthetase</keyword>
<feature type="short sequence motif" description="'HIGH' region" evidence="8">
    <location>
        <begin position="54"/>
        <end position="64"/>
    </location>
</feature>
<dbReference type="PANTHER" id="PTHR43311:SF2">
    <property type="entry name" value="GLUTAMATE--TRNA LIGASE, MITOCHONDRIAL-RELATED"/>
    <property type="match status" value="1"/>
</dbReference>
<dbReference type="Pfam" id="PF19269">
    <property type="entry name" value="Anticodon_2"/>
    <property type="match status" value="1"/>
</dbReference>
<comment type="subunit">
    <text evidence="8">Monomer.</text>
</comment>
<evidence type="ECO:0000313" key="12">
    <source>
        <dbReference type="EMBL" id="GAA2388316.1"/>
    </source>
</evidence>
<keyword evidence="13" id="KW-1185">Reference proteome</keyword>
<evidence type="ECO:0000256" key="7">
    <source>
        <dbReference type="ARBA" id="ARBA00023146"/>
    </source>
</evidence>
<dbReference type="Gene3D" id="1.10.10.350">
    <property type="match status" value="1"/>
</dbReference>
<comment type="caution">
    <text evidence="12">The sequence shown here is derived from an EMBL/GenBank/DDBJ whole genome shotgun (WGS) entry which is preliminary data.</text>
</comment>
<evidence type="ECO:0000256" key="4">
    <source>
        <dbReference type="ARBA" id="ARBA00022741"/>
    </source>
</evidence>
<feature type="compositionally biased region" description="Basic and acidic residues" evidence="9">
    <location>
        <begin position="158"/>
        <end position="176"/>
    </location>
</feature>
<gene>
    <name evidence="8 12" type="primary">gltX</name>
    <name evidence="12" type="ORF">GCM10009855_30570</name>
</gene>
<feature type="binding site" evidence="8">
    <location>
        <position position="307"/>
    </location>
    <ligand>
        <name>ATP</name>
        <dbReference type="ChEBI" id="CHEBI:30616"/>
    </ligand>
</feature>
<evidence type="ECO:0000259" key="10">
    <source>
        <dbReference type="Pfam" id="PF00749"/>
    </source>
</evidence>
<keyword evidence="2 8" id="KW-0963">Cytoplasm</keyword>
<evidence type="ECO:0000256" key="3">
    <source>
        <dbReference type="ARBA" id="ARBA00022598"/>
    </source>
</evidence>
<dbReference type="Pfam" id="PF00749">
    <property type="entry name" value="tRNA-synt_1c"/>
    <property type="match status" value="1"/>
</dbReference>
<dbReference type="InterPro" id="IPR033910">
    <property type="entry name" value="GluRS_core"/>
</dbReference>
<dbReference type="InterPro" id="IPR020061">
    <property type="entry name" value="Glu_tRNA_lig_a-bdl"/>
</dbReference>
<dbReference type="HAMAP" id="MF_00022">
    <property type="entry name" value="Glu_tRNA_synth_type1"/>
    <property type="match status" value="1"/>
</dbReference>
<evidence type="ECO:0000256" key="5">
    <source>
        <dbReference type="ARBA" id="ARBA00022840"/>
    </source>
</evidence>
<feature type="region of interest" description="Disordered" evidence="9">
    <location>
        <begin position="153"/>
        <end position="176"/>
    </location>
</feature>
<dbReference type="Gene3D" id="1.10.1160.10">
    <property type="entry name" value="Glutamyl-trna Synthetase, Domain 2"/>
    <property type="match status" value="1"/>
</dbReference>
<feature type="domain" description="Aminoacyl-tRNA synthetase class I anticodon-binding" evidence="11">
    <location>
        <begin position="387"/>
        <end position="533"/>
    </location>
</feature>
<dbReference type="PRINTS" id="PR00987">
    <property type="entry name" value="TRNASYNTHGLU"/>
</dbReference>
<evidence type="ECO:0000313" key="13">
    <source>
        <dbReference type="Proteomes" id="UP001501170"/>
    </source>
</evidence>
<feature type="region of interest" description="Disordered" evidence="9">
    <location>
        <begin position="1"/>
        <end position="29"/>
    </location>
</feature>
<dbReference type="InterPro" id="IPR004527">
    <property type="entry name" value="Glu-tRNA-ligase_bac/mito"/>
</dbReference>
<proteinExistence type="inferred from homology"/>
<feature type="compositionally biased region" description="Low complexity" evidence="9">
    <location>
        <begin position="1"/>
        <end position="17"/>
    </location>
</feature>
<dbReference type="InterPro" id="IPR020752">
    <property type="entry name" value="Glu-tRNA-synth_I_codon-bd_sub1"/>
</dbReference>
<dbReference type="EMBL" id="BAAARB010000019">
    <property type="protein sequence ID" value="GAA2388316.1"/>
    <property type="molecule type" value="Genomic_DNA"/>
</dbReference>
<keyword evidence="6 8" id="KW-0648">Protein biosynthesis</keyword>
<dbReference type="InterPro" id="IPR008925">
    <property type="entry name" value="aa_tRNA-synth_I_cd-bd_sf"/>
</dbReference>
<keyword evidence="5 8" id="KW-0067">ATP-binding</keyword>
<evidence type="ECO:0000256" key="8">
    <source>
        <dbReference type="HAMAP-Rule" id="MF_00022"/>
    </source>
</evidence>
<organism evidence="12 13">
    <name type="scientific">Gordonia cholesterolivorans</name>
    <dbReference type="NCBI Taxonomy" id="559625"/>
    <lineage>
        <taxon>Bacteria</taxon>
        <taxon>Bacillati</taxon>
        <taxon>Actinomycetota</taxon>
        <taxon>Actinomycetes</taxon>
        <taxon>Mycobacteriales</taxon>
        <taxon>Gordoniaceae</taxon>
        <taxon>Gordonia</taxon>
    </lineage>
</organism>
<evidence type="ECO:0000256" key="6">
    <source>
        <dbReference type="ARBA" id="ARBA00022917"/>
    </source>
</evidence>
<name>A0ABP5UWV6_9ACTN</name>
<reference evidence="13" key="1">
    <citation type="journal article" date="2019" name="Int. J. Syst. Evol. Microbiol.">
        <title>The Global Catalogue of Microorganisms (GCM) 10K type strain sequencing project: providing services to taxonomists for standard genome sequencing and annotation.</title>
        <authorList>
            <consortium name="The Broad Institute Genomics Platform"/>
            <consortium name="The Broad Institute Genome Sequencing Center for Infectious Disease"/>
            <person name="Wu L."/>
            <person name="Ma J."/>
        </authorList>
    </citation>
    <scope>NUCLEOTIDE SEQUENCE [LARGE SCALE GENOMIC DNA]</scope>
    <source>
        <strain evidence="13">JCM 16227</strain>
    </source>
</reference>
<comment type="subcellular location">
    <subcellularLocation>
        <location evidence="8">Cytoplasm</location>
    </subcellularLocation>
</comment>
<comment type="similarity">
    <text evidence="1 8">Belongs to the class-I aminoacyl-tRNA synthetase family. Glutamate--tRNA ligase type 1 subfamily.</text>
</comment>
<dbReference type="InterPro" id="IPR045462">
    <property type="entry name" value="aa-tRNA-synth_I_cd-bd"/>
</dbReference>
<dbReference type="GO" id="GO:0016874">
    <property type="term" value="F:ligase activity"/>
    <property type="evidence" value="ECO:0007669"/>
    <property type="project" value="UniProtKB-KW"/>
</dbReference>
<dbReference type="SUPFAM" id="SSF52374">
    <property type="entry name" value="Nucleotidylyl transferase"/>
    <property type="match status" value="1"/>
</dbReference>
<accession>A0ABP5UWV6</accession>